<name>A0ABN9R6T5_9DINO</name>
<organism evidence="1 2">
    <name type="scientific">Prorocentrum cordatum</name>
    <dbReference type="NCBI Taxonomy" id="2364126"/>
    <lineage>
        <taxon>Eukaryota</taxon>
        <taxon>Sar</taxon>
        <taxon>Alveolata</taxon>
        <taxon>Dinophyceae</taxon>
        <taxon>Prorocentrales</taxon>
        <taxon>Prorocentraceae</taxon>
        <taxon>Prorocentrum</taxon>
    </lineage>
</organism>
<dbReference type="Proteomes" id="UP001189429">
    <property type="component" value="Unassembled WGS sequence"/>
</dbReference>
<comment type="caution">
    <text evidence="1">The sequence shown here is derived from an EMBL/GenBank/DDBJ whole genome shotgun (WGS) entry which is preliminary data.</text>
</comment>
<proteinExistence type="predicted"/>
<gene>
    <name evidence="1" type="ORF">PCOR1329_LOCUS17797</name>
</gene>
<reference evidence="1" key="1">
    <citation type="submission" date="2023-10" db="EMBL/GenBank/DDBJ databases">
        <authorList>
            <person name="Chen Y."/>
            <person name="Shah S."/>
            <person name="Dougan E. K."/>
            <person name="Thang M."/>
            <person name="Chan C."/>
        </authorList>
    </citation>
    <scope>NUCLEOTIDE SEQUENCE [LARGE SCALE GENOMIC DNA]</scope>
</reference>
<evidence type="ECO:0000313" key="2">
    <source>
        <dbReference type="Proteomes" id="UP001189429"/>
    </source>
</evidence>
<sequence>MPCAQRSFPQRYKEAYTTELTEFITMVRAGRSSDQYHLEQEAILRHSSIARITVAAELSWKLGRSVDLRDLEGLLAEKDEGERGADAETWRTRGSGSDLGVKCRSMQSRGKWIAYLC</sequence>
<keyword evidence="2" id="KW-1185">Reference proteome</keyword>
<dbReference type="EMBL" id="CAUYUJ010005557">
    <property type="protein sequence ID" value="CAK0814114.1"/>
    <property type="molecule type" value="Genomic_DNA"/>
</dbReference>
<evidence type="ECO:0000313" key="1">
    <source>
        <dbReference type="EMBL" id="CAK0814114.1"/>
    </source>
</evidence>
<accession>A0ABN9R6T5</accession>
<protein>
    <submittedName>
        <fullName evidence="1">Uncharacterized protein</fullName>
    </submittedName>
</protein>